<keyword evidence="3 6" id="KW-1133">Transmembrane helix</keyword>
<gene>
    <name evidence="7" type="ORF">ABIE08_003288</name>
</gene>
<keyword evidence="8" id="KW-1185">Reference proteome</keyword>
<evidence type="ECO:0000313" key="7">
    <source>
        <dbReference type="EMBL" id="MET4635342.1"/>
    </source>
</evidence>
<sequence>MFDETISKLSALGASKARLLETHPAGFFIGSAMAGIYVGFGILLIFSLGSLLDPSIRPLVMGASFGLALILVVFAGAELYTGHTMNMTISTLEGQTTLGQLGRVWLASWVGNLVGAMLLAGLFVLAGGGSILSSPSEFLFKAAAAKMNADPVQLIARAILCNWLVCLALWMSARTTSDAAKMIAIAWCLFAFIASGYEHSVANMTVFALALFSKHPDTITWAGAAWNLFWVTLGNTFAGAILMAGAYWVAAARPSSRSVAGIVAAE</sequence>
<feature type="transmembrane region" description="Helical" evidence="6">
    <location>
        <begin position="184"/>
        <end position="212"/>
    </location>
</feature>
<keyword evidence="2 6" id="KW-0812">Transmembrane</keyword>
<feature type="transmembrane region" description="Helical" evidence="6">
    <location>
        <begin position="154"/>
        <end position="172"/>
    </location>
</feature>
<evidence type="ECO:0000256" key="1">
    <source>
        <dbReference type="ARBA" id="ARBA00004141"/>
    </source>
</evidence>
<dbReference type="InterPro" id="IPR023271">
    <property type="entry name" value="Aquaporin-like"/>
</dbReference>
<comment type="subcellular location">
    <subcellularLocation>
        <location evidence="1">Membrane</location>
        <topology evidence="1">Multi-pass membrane protein</topology>
    </subcellularLocation>
</comment>
<accession>A0ABV2R243</accession>
<evidence type="ECO:0000256" key="6">
    <source>
        <dbReference type="SAM" id="Phobius"/>
    </source>
</evidence>
<evidence type="ECO:0000256" key="4">
    <source>
        <dbReference type="ARBA" id="ARBA00023136"/>
    </source>
</evidence>
<proteinExistence type="inferred from homology"/>
<evidence type="ECO:0000256" key="3">
    <source>
        <dbReference type="ARBA" id="ARBA00022989"/>
    </source>
</evidence>
<dbReference type="RefSeq" id="WP_354552626.1">
    <property type="nucleotide sequence ID" value="NZ_JBEPSM010000002.1"/>
</dbReference>
<protein>
    <submittedName>
        <fullName evidence="7">Nitrite transporter NirC</fullName>
    </submittedName>
</protein>
<dbReference type="InterPro" id="IPR024002">
    <property type="entry name" value="For/NO2_transpt_CS"/>
</dbReference>
<feature type="transmembrane region" description="Helical" evidence="6">
    <location>
        <begin position="58"/>
        <end position="77"/>
    </location>
</feature>
<comment type="similarity">
    <text evidence="5">Belongs to the FNT transporter (TC 1.A.16) family.</text>
</comment>
<evidence type="ECO:0000256" key="2">
    <source>
        <dbReference type="ARBA" id="ARBA00022692"/>
    </source>
</evidence>
<dbReference type="Pfam" id="PF01226">
    <property type="entry name" value="Form_Nir_trans"/>
    <property type="match status" value="1"/>
</dbReference>
<keyword evidence="4 6" id="KW-0472">Membrane</keyword>
<dbReference type="NCBIfam" id="NF008595">
    <property type="entry name" value="PRK11562.1"/>
    <property type="match status" value="1"/>
</dbReference>
<dbReference type="Proteomes" id="UP001549321">
    <property type="component" value="Unassembled WGS sequence"/>
</dbReference>
<dbReference type="PANTHER" id="PTHR30520">
    <property type="entry name" value="FORMATE TRANSPORTER-RELATED"/>
    <property type="match status" value="1"/>
</dbReference>
<organism evidence="7 8">
    <name type="scientific">Kaistia defluvii</name>
    <dbReference type="NCBI Taxonomy" id="410841"/>
    <lineage>
        <taxon>Bacteria</taxon>
        <taxon>Pseudomonadati</taxon>
        <taxon>Pseudomonadota</taxon>
        <taxon>Alphaproteobacteria</taxon>
        <taxon>Hyphomicrobiales</taxon>
        <taxon>Kaistiaceae</taxon>
        <taxon>Kaistia</taxon>
    </lineage>
</organism>
<dbReference type="PANTHER" id="PTHR30520:SF8">
    <property type="entry name" value="NITRITE TRANSPORTER NIRC"/>
    <property type="match status" value="1"/>
</dbReference>
<evidence type="ECO:0000256" key="5">
    <source>
        <dbReference type="ARBA" id="ARBA00049660"/>
    </source>
</evidence>
<feature type="transmembrane region" description="Helical" evidence="6">
    <location>
        <begin position="25"/>
        <end position="46"/>
    </location>
</feature>
<evidence type="ECO:0000313" key="8">
    <source>
        <dbReference type="Proteomes" id="UP001549321"/>
    </source>
</evidence>
<dbReference type="PROSITE" id="PS01006">
    <property type="entry name" value="FORMATE_NITRITE_TP_2"/>
    <property type="match status" value="1"/>
</dbReference>
<feature type="transmembrane region" description="Helical" evidence="6">
    <location>
        <begin position="224"/>
        <end position="249"/>
    </location>
</feature>
<name>A0ABV2R243_9HYPH</name>
<feature type="transmembrane region" description="Helical" evidence="6">
    <location>
        <begin position="109"/>
        <end position="133"/>
    </location>
</feature>
<dbReference type="EMBL" id="JBEPSM010000002">
    <property type="protein sequence ID" value="MET4635342.1"/>
    <property type="molecule type" value="Genomic_DNA"/>
</dbReference>
<comment type="caution">
    <text evidence="7">The sequence shown here is derived from an EMBL/GenBank/DDBJ whole genome shotgun (WGS) entry which is preliminary data.</text>
</comment>
<dbReference type="Gene3D" id="1.20.1080.10">
    <property type="entry name" value="Glycerol uptake facilitator protein"/>
    <property type="match status" value="1"/>
</dbReference>
<reference evidence="7 8" key="1">
    <citation type="submission" date="2024-06" db="EMBL/GenBank/DDBJ databases">
        <title>Sorghum-associated microbial communities from plants grown in Nebraska, USA.</title>
        <authorList>
            <person name="Schachtman D."/>
        </authorList>
    </citation>
    <scope>NUCLEOTIDE SEQUENCE [LARGE SCALE GENOMIC DNA]</scope>
    <source>
        <strain evidence="7 8">3207</strain>
    </source>
</reference>
<dbReference type="InterPro" id="IPR000292">
    <property type="entry name" value="For/NO2_transpt"/>
</dbReference>